<reference evidence="1 2" key="1">
    <citation type="submission" date="2015-06" db="EMBL/GenBank/DDBJ databases">
        <title>Genome sequence of Mycobacterium kumamotonense strain Roo.</title>
        <authorList>
            <person name="Greninger A.L."/>
            <person name="Cunningham G."/>
            <person name="Miller S."/>
        </authorList>
    </citation>
    <scope>NUCLEOTIDE SEQUENCE [LARGE SCALE GENOMIC DNA]</scope>
    <source>
        <strain evidence="1 2">Roo</strain>
    </source>
</reference>
<dbReference type="PATRIC" id="fig|354243.3.peg.4507"/>
<comment type="caution">
    <text evidence="1">The sequence shown here is derived from an EMBL/GenBank/DDBJ whole genome shotgun (WGS) entry which is preliminary data.</text>
</comment>
<evidence type="ECO:0000313" key="1">
    <source>
        <dbReference type="EMBL" id="OBY29667.1"/>
    </source>
</evidence>
<organism evidence="1 2">
    <name type="scientific">Mycolicibacter kumamotonensis</name>
    <dbReference type="NCBI Taxonomy" id="354243"/>
    <lineage>
        <taxon>Bacteria</taxon>
        <taxon>Bacillati</taxon>
        <taxon>Actinomycetota</taxon>
        <taxon>Actinomycetes</taxon>
        <taxon>Mycobacteriales</taxon>
        <taxon>Mycobacteriaceae</taxon>
        <taxon>Mycolicibacter</taxon>
    </lineage>
</organism>
<evidence type="ECO:0000313" key="2">
    <source>
        <dbReference type="Proteomes" id="UP000092668"/>
    </source>
</evidence>
<name>A0A1B8SAC3_9MYCO</name>
<accession>A0A1B8SAC3</accession>
<dbReference type="EMBL" id="LFOE01000058">
    <property type="protein sequence ID" value="OBY29667.1"/>
    <property type="molecule type" value="Genomic_DNA"/>
</dbReference>
<keyword evidence="2" id="KW-1185">Reference proteome</keyword>
<dbReference type="Proteomes" id="UP000092668">
    <property type="component" value="Unassembled WGS sequence"/>
</dbReference>
<gene>
    <name evidence="1" type="ORF">ACT18_21845</name>
</gene>
<sequence length="326" mass="34809">MFALTRGNQFEEQVVANGMAEIVSLARRHLDLEIPEVRQHDLSVSALSEAYPGITGSRMNDLRATLTRQRAEEMLASPAQAYNLIRHAMTRLDFGGETVYLEQDVLAFAVDGRIHVVEIKSYPRIDGRADPTKASGTVRQTAVYVLSLQQLMLEIGAEPGVVNSTTMIVLPENLSFRPTAVTIDIDMYVRRLRRQLADVPRAVEVFDGVPIGTQLPAHPGRGASTDELASAATAAAAALAPLPARFTDGCVSCPLFKHCRSEAELHRSTSRLGTALAGACGNVTDITVALDLADGRRVPTDASETAVAATLARGAAAARAAVRGLA</sequence>
<proteinExistence type="predicted"/>
<dbReference type="AlphaFoldDB" id="A0A1B8SAC3"/>
<protein>
    <submittedName>
        <fullName evidence="1">Uncharacterized protein</fullName>
    </submittedName>
</protein>